<feature type="region of interest" description="Disordered" evidence="1">
    <location>
        <begin position="191"/>
        <end position="317"/>
    </location>
</feature>
<evidence type="ECO:0000256" key="1">
    <source>
        <dbReference type="SAM" id="MobiDB-lite"/>
    </source>
</evidence>
<protein>
    <submittedName>
        <fullName evidence="2">Uncharacterized protein</fullName>
    </submittedName>
</protein>
<keyword evidence="3" id="KW-1185">Reference proteome</keyword>
<feature type="region of interest" description="Disordered" evidence="1">
    <location>
        <begin position="119"/>
        <end position="146"/>
    </location>
</feature>
<feature type="compositionally biased region" description="Basic residues" evidence="1">
    <location>
        <begin position="134"/>
        <end position="146"/>
    </location>
</feature>
<dbReference type="AlphaFoldDB" id="A0ABD3WL51"/>
<dbReference type="EMBL" id="JBJQND010000006">
    <property type="protein sequence ID" value="KAL3874674.1"/>
    <property type="molecule type" value="Genomic_DNA"/>
</dbReference>
<proteinExistence type="predicted"/>
<accession>A0ABD3WL51</accession>
<dbReference type="Proteomes" id="UP001634394">
    <property type="component" value="Unassembled WGS sequence"/>
</dbReference>
<feature type="compositionally biased region" description="Polar residues" evidence="1">
    <location>
        <begin position="55"/>
        <end position="67"/>
    </location>
</feature>
<name>A0ABD3WL51_SINWO</name>
<dbReference type="InterPro" id="IPR029235">
    <property type="entry name" value="FAME"/>
</dbReference>
<organism evidence="2 3">
    <name type="scientific">Sinanodonta woodiana</name>
    <name type="common">Chinese pond mussel</name>
    <name type="synonym">Anodonta woodiana</name>
    <dbReference type="NCBI Taxonomy" id="1069815"/>
    <lineage>
        <taxon>Eukaryota</taxon>
        <taxon>Metazoa</taxon>
        <taxon>Spiralia</taxon>
        <taxon>Lophotrochozoa</taxon>
        <taxon>Mollusca</taxon>
        <taxon>Bivalvia</taxon>
        <taxon>Autobranchia</taxon>
        <taxon>Heteroconchia</taxon>
        <taxon>Palaeoheterodonta</taxon>
        <taxon>Unionida</taxon>
        <taxon>Unionoidea</taxon>
        <taxon>Unionidae</taxon>
        <taxon>Unioninae</taxon>
        <taxon>Sinanodonta</taxon>
    </lineage>
</organism>
<feature type="compositionally biased region" description="Basic and acidic residues" evidence="1">
    <location>
        <begin position="36"/>
        <end position="53"/>
    </location>
</feature>
<evidence type="ECO:0000313" key="3">
    <source>
        <dbReference type="Proteomes" id="UP001634394"/>
    </source>
</evidence>
<sequence length="317" mass="35608">MGCNSSKINPVTGELMPIDKKETTVNGTAHKNQNGTDKDKNDKNKKLSKDDSGAKPTTDSNANSQNFPPIKTVPKSVAFEVVLDDQPNGLLITKKPPKRLQALEPLNLPKLTAEELAEKQRLADEKREKERARKVSASKKSSKRRKELLAAREFELKQQLTETEQKIMDAQESADKTREAKLAEIKERQRLRAERAKRAREKAKKMQEEDQTELGIMDNVDAVEKDEEFNNDDVDSWLDGSNNDDVNSDSGERIYSGRASPKKRLHRETNTNSSNIHRGASASTVDSFENAFNKKPPSASAPRTVKSVKEQDDFFDS</sequence>
<dbReference type="PANTHER" id="PTHR16065">
    <property type="entry name" value="COILED-COIL DOMAIN CONTAINING 198"/>
    <property type="match status" value="1"/>
</dbReference>
<feature type="compositionally biased region" description="Basic and acidic residues" evidence="1">
    <location>
        <begin position="119"/>
        <end position="133"/>
    </location>
</feature>
<dbReference type="PANTHER" id="PTHR16065:SF2">
    <property type="entry name" value="COILED-COIL DOMAIN CONTAINING 198"/>
    <property type="match status" value="1"/>
</dbReference>
<comment type="caution">
    <text evidence="2">The sequence shown here is derived from an EMBL/GenBank/DDBJ whole genome shotgun (WGS) entry which is preliminary data.</text>
</comment>
<feature type="compositionally biased region" description="Basic and acidic residues" evidence="1">
    <location>
        <begin position="307"/>
        <end position="317"/>
    </location>
</feature>
<feature type="region of interest" description="Disordered" evidence="1">
    <location>
        <begin position="1"/>
        <end position="71"/>
    </location>
</feature>
<gene>
    <name evidence="2" type="ORF">ACJMK2_037654</name>
</gene>
<reference evidence="2 3" key="1">
    <citation type="submission" date="2024-11" db="EMBL/GenBank/DDBJ databases">
        <title>Chromosome-level genome assembly of the freshwater bivalve Anodonta woodiana.</title>
        <authorList>
            <person name="Chen X."/>
        </authorList>
    </citation>
    <scope>NUCLEOTIDE SEQUENCE [LARGE SCALE GENOMIC DNA]</scope>
    <source>
        <strain evidence="2">MN2024</strain>
        <tissue evidence="2">Gills</tissue>
    </source>
</reference>
<feature type="compositionally biased region" description="Polar residues" evidence="1">
    <location>
        <begin position="270"/>
        <end position="287"/>
    </location>
</feature>
<feature type="compositionally biased region" description="Acidic residues" evidence="1">
    <location>
        <begin position="224"/>
        <end position="236"/>
    </location>
</feature>
<evidence type="ECO:0000313" key="2">
    <source>
        <dbReference type="EMBL" id="KAL3874674.1"/>
    </source>
</evidence>